<feature type="compositionally biased region" description="Polar residues" evidence="2">
    <location>
        <begin position="938"/>
        <end position="951"/>
    </location>
</feature>
<feature type="region of interest" description="Disordered" evidence="2">
    <location>
        <begin position="865"/>
        <end position="1108"/>
    </location>
</feature>
<dbReference type="SUPFAM" id="SSF48371">
    <property type="entry name" value="ARM repeat"/>
    <property type="match status" value="1"/>
</dbReference>
<evidence type="ECO:0000313" key="3">
    <source>
        <dbReference type="EMBL" id="KAK3330476.1"/>
    </source>
</evidence>
<dbReference type="Proteomes" id="UP001283341">
    <property type="component" value="Unassembled WGS sequence"/>
</dbReference>
<dbReference type="GO" id="GO:0072659">
    <property type="term" value="P:protein localization to plasma membrane"/>
    <property type="evidence" value="ECO:0007669"/>
    <property type="project" value="InterPro"/>
</dbReference>
<name>A0AAE0ISI4_9PEZI</name>
<evidence type="ECO:0000256" key="2">
    <source>
        <dbReference type="SAM" id="MobiDB-lite"/>
    </source>
</evidence>
<comment type="similarity">
    <text evidence="1">Belongs to the EFR3 family.</text>
</comment>
<feature type="region of interest" description="Disordered" evidence="2">
    <location>
        <begin position="410"/>
        <end position="437"/>
    </location>
</feature>
<gene>
    <name evidence="3" type="ORF">B0H66DRAFT_63713</name>
</gene>
<feature type="compositionally biased region" description="Basic and acidic residues" evidence="2">
    <location>
        <begin position="1030"/>
        <end position="1043"/>
    </location>
</feature>
<evidence type="ECO:0008006" key="5">
    <source>
        <dbReference type="Google" id="ProtNLM"/>
    </source>
</evidence>
<reference evidence="3" key="1">
    <citation type="journal article" date="2023" name="Mol. Phylogenet. Evol.">
        <title>Genome-scale phylogeny and comparative genomics of the fungal order Sordariales.</title>
        <authorList>
            <person name="Hensen N."/>
            <person name="Bonometti L."/>
            <person name="Westerberg I."/>
            <person name="Brannstrom I.O."/>
            <person name="Guillou S."/>
            <person name="Cros-Aarteil S."/>
            <person name="Calhoun S."/>
            <person name="Haridas S."/>
            <person name="Kuo A."/>
            <person name="Mondo S."/>
            <person name="Pangilinan J."/>
            <person name="Riley R."/>
            <person name="LaButti K."/>
            <person name="Andreopoulos B."/>
            <person name="Lipzen A."/>
            <person name="Chen C."/>
            <person name="Yan M."/>
            <person name="Daum C."/>
            <person name="Ng V."/>
            <person name="Clum A."/>
            <person name="Steindorff A."/>
            <person name="Ohm R.A."/>
            <person name="Martin F."/>
            <person name="Silar P."/>
            <person name="Natvig D.O."/>
            <person name="Lalanne C."/>
            <person name="Gautier V."/>
            <person name="Ament-Velasquez S.L."/>
            <person name="Kruys A."/>
            <person name="Hutchinson M.I."/>
            <person name="Powell A.J."/>
            <person name="Barry K."/>
            <person name="Miller A.N."/>
            <person name="Grigoriev I.V."/>
            <person name="Debuchy R."/>
            <person name="Gladieux P."/>
            <person name="Hiltunen Thoren M."/>
            <person name="Johannesson H."/>
        </authorList>
    </citation>
    <scope>NUCLEOTIDE SEQUENCE</scope>
    <source>
        <strain evidence="3">CBS 118394</strain>
    </source>
</reference>
<dbReference type="GO" id="GO:0005886">
    <property type="term" value="C:plasma membrane"/>
    <property type="evidence" value="ECO:0007669"/>
    <property type="project" value="TreeGrafter"/>
</dbReference>
<feature type="compositionally biased region" description="Low complexity" evidence="2">
    <location>
        <begin position="974"/>
        <end position="988"/>
    </location>
</feature>
<evidence type="ECO:0000256" key="1">
    <source>
        <dbReference type="ARBA" id="ARBA00010216"/>
    </source>
</evidence>
<protein>
    <recommendedName>
        <fullName evidence="5">Protein EFR3</fullName>
    </recommendedName>
</protein>
<dbReference type="Pfam" id="PF21072">
    <property type="entry name" value="EFR3"/>
    <property type="match status" value="1"/>
</dbReference>
<dbReference type="InterPro" id="IPR039786">
    <property type="entry name" value="EFR3"/>
</dbReference>
<feature type="region of interest" description="Disordered" evidence="2">
    <location>
        <begin position="803"/>
        <end position="837"/>
    </location>
</feature>
<evidence type="ECO:0000313" key="4">
    <source>
        <dbReference type="Proteomes" id="UP001283341"/>
    </source>
</evidence>
<dbReference type="PANTHER" id="PTHR47766:SF1">
    <property type="entry name" value="PROTEIN EFR3"/>
    <property type="match status" value="1"/>
</dbReference>
<dbReference type="EMBL" id="JAUEDM010000001">
    <property type="protein sequence ID" value="KAK3330476.1"/>
    <property type="molecule type" value="Genomic_DNA"/>
</dbReference>
<dbReference type="InterPro" id="IPR049150">
    <property type="entry name" value="EFR3_HEAT-like_rpt"/>
</dbReference>
<dbReference type="InterPro" id="IPR016024">
    <property type="entry name" value="ARM-type_fold"/>
</dbReference>
<dbReference type="PANTHER" id="PTHR47766">
    <property type="entry name" value="PROTEIN EFR3"/>
    <property type="match status" value="1"/>
</dbReference>
<keyword evidence="4" id="KW-1185">Reference proteome</keyword>
<dbReference type="AlphaFoldDB" id="A0AAE0ISI4"/>
<comment type="caution">
    <text evidence="3">The sequence shown here is derived from an EMBL/GenBank/DDBJ whole genome shotgun (WGS) entry which is preliminary data.</text>
</comment>
<reference evidence="3" key="2">
    <citation type="submission" date="2023-06" db="EMBL/GenBank/DDBJ databases">
        <authorList>
            <consortium name="Lawrence Berkeley National Laboratory"/>
            <person name="Haridas S."/>
            <person name="Hensen N."/>
            <person name="Bonometti L."/>
            <person name="Westerberg I."/>
            <person name="Brannstrom I.O."/>
            <person name="Guillou S."/>
            <person name="Cros-Aarteil S."/>
            <person name="Calhoun S."/>
            <person name="Kuo A."/>
            <person name="Mondo S."/>
            <person name="Pangilinan J."/>
            <person name="Riley R."/>
            <person name="Labutti K."/>
            <person name="Andreopoulos B."/>
            <person name="Lipzen A."/>
            <person name="Chen C."/>
            <person name="Yanf M."/>
            <person name="Daum C."/>
            <person name="Ng V."/>
            <person name="Clum A."/>
            <person name="Steindorff A."/>
            <person name="Ohm R."/>
            <person name="Martin F."/>
            <person name="Silar P."/>
            <person name="Natvig D."/>
            <person name="Lalanne C."/>
            <person name="Gautier V."/>
            <person name="Ament-Velasquez S.L."/>
            <person name="Kruys A."/>
            <person name="Hutchinson M.I."/>
            <person name="Powell A.J."/>
            <person name="Barry K."/>
            <person name="Miller A.N."/>
            <person name="Grigoriev I.V."/>
            <person name="Debuchy R."/>
            <person name="Gladieux P."/>
            <person name="Thoren M.H."/>
            <person name="Johannesson H."/>
        </authorList>
    </citation>
    <scope>NUCLEOTIDE SEQUENCE</scope>
    <source>
        <strain evidence="3">CBS 118394</strain>
    </source>
</reference>
<feature type="compositionally biased region" description="Low complexity" evidence="2">
    <location>
        <begin position="805"/>
        <end position="816"/>
    </location>
</feature>
<feature type="compositionally biased region" description="Polar residues" evidence="2">
    <location>
        <begin position="900"/>
        <end position="913"/>
    </location>
</feature>
<accession>A0AAE0ISI4</accession>
<proteinExistence type="inferred from homology"/>
<feature type="region of interest" description="Disordered" evidence="2">
    <location>
        <begin position="486"/>
        <end position="507"/>
    </location>
</feature>
<organism evidence="3 4">
    <name type="scientific">Apodospora peruviana</name>
    <dbReference type="NCBI Taxonomy" id="516989"/>
    <lineage>
        <taxon>Eukaryota</taxon>
        <taxon>Fungi</taxon>
        <taxon>Dikarya</taxon>
        <taxon>Ascomycota</taxon>
        <taxon>Pezizomycotina</taxon>
        <taxon>Sordariomycetes</taxon>
        <taxon>Sordariomycetidae</taxon>
        <taxon>Sordariales</taxon>
        <taxon>Lasiosphaeriaceae</taxon>
        <taxon>Apodospora</taxon>
    </lineage>
</organism>
<feature type="compositionally biased region" description="Polar residues" evidence="2">
    <location>
        <begin position="865"/>
        <end position="890"/>
    </location>
</feature>
<sequence>MNAIQQRCRPKHQVLVLKCYPRTSKGAVDVKPNSSELSYLLFYAQSRRSKIQKVASFLEKKTASDVYRQRIGNVQVTLQILTALIEKSPKDLALFAPCVLKIVDQILKSSDITMVESSVPTFAAFCENHDPTSLLADQAYLRQYVSVVQQYASLASTRDYPSKVQPSKPVALRWRNSGLEAIRSVAASDVLSSVAGRQYDVAVPMILENLWTDNEDFLDVLLHRAEMEEKVDGALLRRRTSMATVRTADTAGEHHVNPIALSGTAVDVDKLAEEDIGVLAMQCLKQIFVVPNRTQVHAATAALLKFIKDRVDQQEEVVRTNTSGKDSGWAIKMILLIARWAPVADRFTILITAMDALAQQPLTDDGLRHHIVLAAMIGALLRSDVNLIGLSVMDILLQLVTHIRKLVQMPGDPNSMRSEPPLPGHPDPRSPTTKEFAEKADKVAAQRKDLLLRLQECIGDLATHVYYADQISDMISTILLKLKPSRSSSTSSSSPQGEKADNAPGASVSAIADEQHIDSLFALTVAKIAALRAIKSILLVANPRSKMSGNLSLSRNRVPIQVWDGTQWLLRDPDGLVRKAYADAVLTWLDRETTRADCKARDETARMTLKNRELPGVSLARRAVSTNSHRGEKPPKGTRSHFLQLLHLAIYDNAIQFVDYETDIVLLHVLLVRLVNQLGVNAVRHGLPMIFRLQEDIQDAETPIAKVRLGSLVHGYFWVLTEKFDFETAIVGRAIHNEIVRRRSKHFWVEGIHVPPPLIELVGTPGMARPQPRLPIKEIESESLLPFDDRIALVEAICTSYQEQSMSPPTSPAASPGRSFSHPILGTTLTAPPAGETDQELPAQFREQMLMDWTRDGVLTAVQAGSKSASLNGSRSGTMGTNRNRLTANGHTHPLAASSPFGSKTNLRPSSSPAVGGAEAHAGKLRKSSVRSNLAPAPQSSPAKDQVTSVEQLKLVLSGQLQPPPTMHGTGYQDDNGSSSSDSLVSYDVTPSELSFNPAVAAPDTVDISPRPMSRERKLSTPGGPLSSHPPRESAELAEEDRPVSSNVPPVPPIPSRLEGRVSRNMAAGQDHAATLPRPSTSKRSIKSRGGGGEQRVVSSSWASMDDSSRLPAAMDLESLLKGINSHAGERSLGTVTKPPY</sequence>